<accession>A0A367YK17</accession>
<evidence type="ECO:0000256" key="4">
    <source>
        <dbReference type="ARBA" id="ARBA00022475"/>
    </source>
</evidence>
<dbReference type="PANTHER" id="PTHR31686">
    <property type="match status" value="1"/>
</dbReference>
<feature type="transmembrane region" description="Helical" evidence="8">
    <location>
        <begin position="184"/>
        <end position="205"/>
    </location>
</feature>
<reference evidence="9 10" key="1">
    <citation type="submission" date="2018-06" db="EMBL/GenBank/DDBJ databases">
        <title>Whole genome sequencing of Candida tropicalis (genome annotated by CSBL at Korea University).</title>
        <authorList>
            <person name="Ahn J."/>
        </authorList>
    </citation>
    <scope>NUCLEOTIDE SEQUENCE [LARGE SCALE GENOMIC DNA]</scope>
    <source>
        <strain evidence="9 10">ATCC 20962</strain>
    </source>
</reference>
<dbReference type="OrthoDB" id="1099at2759"/>
<keyword evidence="6 8" id="KW-1133">Transmembrane helix</keyword>
<dbReference type="AlphaFoldDB" id="A0A367YK17"/>
<evidence type="ECO:0000256" key="7">
    <source>
        <dbReference type="ARBA" id="ARBA00023136"/>
    </source>
</evidence>
<gene>
    <name evidence="9" type="primary">SSU1_1</name>
    <name evidence="9" type="ORF">Cantr_01793</name>
</gene>
<evidence type="ECO:0000313" key="9">
    <source>
        <dbReference type="EMBL" id="RCK66107.1"/>
    </source>
</evidence>
<feature type="transmembrane region" description="Helical" evidence="8">
    <location>
        <begin position="287"/>
        <end position="308"/>
    </location>
</feature>
<dbReference type="Gene3D" id="1.50.10.150">
    <property type="entry name" value="Voltage-dependent anion channel"/>
    <property type="match status" value="1"/>
</dbReference>
<keyword evidence="5 8" id="KW-0812">Transmembrane</keyword>
<name>A0A367YK17_9ASCO</name>
<feature type="transmembrane region" description="Helical" evidence="8">
    <location>
        <begin position="380"/>
        <end position="398"/>
    </location>
</feature>
<feature type="transmembrane region" description="Helical" evidence="8">
    <location>
        <begin position="320"/>
        <end position="353"/>
    </location>
</feature>
<dbReference type="CDD" id="cd09318">
    <property type="entry name" value="TDT_SSU1"/>
    <property type="match status" value="1"/>
</dbReference>
<organism evidence="9 10">
    <name type="scientific">Candida viswanathii</name>
    <dbReference type="NCBI Taxonomy" id="5486"/>
    <lineage>
        <taxon>Eukaryota</taxon>
        <taxon>Fungi</taxon>
        <taxon>Dikarya</taxon>
        <taxon>Ascomycota</taxon>
        <taxon>Saccharomycotina</taxon>
        <taxon>Pichiomycetes</taxon>
        <taxon>Debaryomycetaceae</taxon>
        <taxon>Candida/Lodderomyces clade</taxon>
        <taxon>Candida</taxon>
    </lineage>
</organism>
<dbReference type="STRING" id="5486.A0A367YK17"/>
<evidence type="ECO:0000256" key="8">
    <source>
        <dbReference type="SAM" id="Phobius"/>
    </source>
</evidence>
<dbReference type="Proteomes" id="UP000253472">
    <property type="component" value="Unassembled WGS sequence"/>
</dbReference>
<feature type="transmembrane region" description="Helical" evidence="8">
    <location>
        <begin position="250"/>
        <end position="275"/>
    </location>
</feature>
<dbReference type="InterPro" id="IPR051629">
    <property type="entry name" value="Sulfite_efflux_TDT"/>
</dbReference>
<evidence type="ECO:0000256" key="1">
    <source>
        <dbReference type="ARBA" id="ARBA00004651"/>
    </source>
</evidence>
<feature type="transmembrane region" description="Helical" evidence="8">
    <location>
        <begin position="410"/>
        <end position="437"/>
    </location>
</feature>
<keyword evidence="4" id="KW-1003">Cell membrane</keyword>
<comment type="subcellular location">
    <subcellularLocation>
        <location evidence="1">Cell membrane</location>
        <topology evidence="1">Multi-pass membrane protein</topology>
    </subcellularLocation>
</comment>
<evidence type="ECO:0000256" key="3">
    <source>
        <dbReference type="ARBA" id="ARBA00022448"/>
    </source>
</evidence>
<keyword evidence="3" id="KW-0813">Transport</keyword>
<comment type="similarity">
    <text evidence="2">Belongs to the tellurite-resistance/dicarboxylate transporter (TDT) family.</text>
</comment>
<feature type="transmembrane region" description="Helical" evidence="8">
    <location>
        <begin position="114"/>
        <end position="138"/>
    </location>
</feature>
<evidence type="ECO:0000256" key="6">
    <source>
        <dbReference type="ARBA" id="ARBA00022989"/>
    </source>
</evidence>
<feature type="transmembrane region" description="Helical" evidence="8">
    <location>
        <begin position="217"/>
        <end position="238"/>
    </location>
</feature>
<comment type="caution">
    <text evidence="9">The sequence shown here is derived from an EMBL/GenBank/DDBJ whole genome shotgun (WGS) entry which is preliminary data.</text>
</comment>
<dbReference type="EMBL" id="QLNQ01000018">
    <property type="protein sequence ID" value="RCK66107.1"/>
    <property type="molecule type" value="Genomic_DNA"/>
</dbReference>
<dbReference type="GO" id="GO:0000319">
    <property type="term" value="F:sulfite transmembrane transporter activity"/>
    <property type="evidence" value="ECO:0007669"/>
    <property type="project" value="TreeGrafter"/>
</dbReference>
<dbReference type="Pfam" id="PF03595">
    <property type="entry name" value="SLAC1"/>
    <property type="match status" value="1"/>
</dbReference>
<dbReference type="InterPro" id="IPR038665">
    <property type="entry name" value="Voltage-dep_anion_channel_sf"/>
</dbReference>
<keyword evidence="7 8" id="KW-0472">Membrane</keyword>
<feature type="transmembrane region" description="Helical" evidence="8">
    <location>
        <begin position="150"/>
        <end position="172"/>
    </location>
</feature>
<feature type="transmembrane region" description="Helical" evidence="8">
    <location>
        <begin position="84"/>
        <end position="102"/>
    </location>
</feature>
<evidence type="ECO:0000256" key="2">
    <source>
        <dbReference type="ARBA" id="ARBA00008566"/>
    </source>
</evidence>
<dbReference type="PANTHER" id="PTHR31686:SF1">
    <property type="entry name" value="SULFITE EFFLUX PUMP SSU1"/>
    <property type="match status" value="1"/>
</dbReference>
<protein>
    <submittedName>
        <fullName evidence="9">Sulfite efflux pump SSU1</fullName>
    </submittedName>
</protein>
<evidence type="ECO:0000313" key="10">
    <source>
        <dbReference type="Proteomes" id="UP000253472"/>
    </source>
</evidence>
<proteinExistence type="inferred from homology"/>
<keyword evidence="10" id="KW-1185">Reference proteome</keyword>
<dbReference type="GO" id="GO:0005886">
    <property type="term" value="C:plasma membrane"/>
    <property type="evidence" value="ECO:0007669"/>
    <property type="project" value="UniProtKB-SubCell"/>
</dbReference>
<dbReference type="FunFam" id="1.50.10.150:FF:000004">
    <property type="entry name" value="Malic acid transporter"/>
    <property type="match status" value="1"/>
</dbReference>
<sequence>MENHTLQSATPRDDRTSAMSVVATLTDEHHQQHQPCDDEDTVTLNYQSAIASVNSKEEEEESPYTQSFYQRVIVNDVVKNFGPAYFVSVMGTGISSSLLYNFPYPAHWLEICGYIMFGITCILFLVNVALFIMSCYYYKGRFTMYNVNPAHLVFMGCFSMGYITIVNFIHIITKGKHVYLVWTLWWIAVASAMYTAFIVVYFSYMSKLNEVDVDAKLNASLLLPIVSITVVSSSGHMIELGLHTLNQTVITMLVSFMLWCLSISLALMIITIYLWRLIVHKIPNTQLVITGFLPVGFLGQSSYSVYLFGTNLNKLIPEDLLYGKILLCICGFFCMFLLCLGYFMLFVAVVSILSKIKPFAKTPHPDHTNKYGLLKLNKGFWGMTFPLGTMSLSNTIVGEGEVGNYPLLTFKIMGCIFAVACIVVTTCCCAGVVVYCIKKLRQDFINRYKRNNHCIV</sequence>
<dbReference type="InterPro" id="IPR004695">
    <property type="entry name" value="SLAC1/Mae1/Ssu1/TehA"/>
</dbReference>
<evidence type="ECO:0000256" key="5">
    <source>
        <dbReference type="ARBA" id="ARBA00022692"/>
    </source>
</evidence>